<dbReference type="SUPFAM" id="SSF52317">
    <property type="entry name" value="Class I glutamine amidotransferase-like"/>
    <property type="match status" value="1"/>
</dbReference>
<dbReference type="InterPro" id="IPR002818">
    <property type="entry name" value="DJ-1/PfpI"/>
</dbReference>
<proteinExistence type="inferred from homology"/>
<dbReference type="AlphaFoldDB" id="A0A1R7QHN9"/>
<feature type="domain" description="DJ-1/PfpI" evidence="2">
    <location>
        <begin position="4"/>
        <end position="176"/>
    </location>
</feature>
<keyword evidence="3" id="KW-0378">Hydrolase</keyword>
<organism evidence="3 4">
    <name type="scientific">Acinetobacter johnsonii</name>
    <dbReference type="NCBI Taxonomy" id="40214"/>
    <lineage>
        <taxon>Bacteria</taxon>
        <taxon>Pseudomonadati</taxon>
        <taxon>Pseudomonadota</taxon>
        <taxon>Gammaproteobacteria</taxon>
        <taxon>Moraxellales</taxon>
        <taxon>Moraxellaceae</taxon>
        <taxon>Acinetobacter</taxon>
    </lineage>
</organism>
<dbReference type="PANTHER" id="PTHR42733:SF12">
    <property type="entry name" value="PROTEINASE"/>
    <property type="match status" value="1"/>
</dbReference>
<dbReference type="RefSeq" id="WP_087014852.1">
    <property type="nucleotide sequence ID" value="NZ_FUUY01000017.1"/>
</dbReference>
<dbReference type="InterPro" id="IPR029062">
    <property type="entry name" value="Class_I_gatase-like"/>
</dbReference>
<keyword evidence="3" id="KW-0326">Glycosidase</keyword>
<comment type="similarity">
    <text evidence="1">Belongs to the peptidase C56 family.</text>
</comment>
<accession>A0A1R7QHN9</accession>
<evidence type="ECO:0000259" key="2">
    <source>
        <dbReference type="Pfam" id="PF01965"/>
    </source>
</evidence>
<gene>
    <name evidence="3" type="primary">yfkM_2</name>
    <name evidence="3" type="ORF">ACNJC6_03373</name>
</gene>
<dbReference type="EMBL" id="FUUY01000017">
    <property type="protein sequence ID" value="SJX23696.1"/>
    <property type="molecule type" value="Genomic_DNA"/>
</dbReference>
<evidence type="ECO:0000256" key="1">
    <source>
        <dbReference type="ARBA" id="ARBA00008542"/>
    </source>
</evidence>
<sequence length="184" mass="20310">MTQKVLFITSNAGVENDELIQPLHFLQSKGIECIHAAIEASEVRTVKMDSESAASYPPDVDLDHVHYDDYDLLIIPGGTVNTDLLRQHPKTLEIIQSFSNQAKPIAVICHAPLVLINAERIQAEQLTSHKNIRLDLENAGAIWVDEAVHTCNAGGWTLISSRSSEDIPAFNQMILKELESNSSV</sequence>
<dbReference type="GO" id="GO:0016798">
    <property type="term" value="F:hydrolase activity, acting on glycosyl bonds"/>
    <property type="evidence" value="ECO:0007669"/>
    <property type="project" value="UniProtKB-KW"/>
</dbReference>
<dbReference type="Gene3D" id="3.40.50.880">
    <property type="match status" value="1"/>
</dbReference>
<evidence type="ECO:0000313" key="4">
    <source>
        <dbReference type="Proteomes" id="UP000196240"/>
    </source>
</evidence>
<dbReference type="Pfam" id="PF01965">
    <property type="entry name" value="DJ-1_PfpI"/>
    <property type="match status" value="1"/>
</dbReference>
<dbReference type="Proteomes" id="UP000196240">
    <property type="component" value="Unassembled WGS sequence"/>
</dbReference>
<name>A0A1R7QHN9_ACIJO</name>
<dbReference type="EC" id="3.2.-.-" evidence="3"/>
<protein>
    <submittedName>
        <fullName evidence="3">General stress protein 18</fullName>
        <ecNumber evidence="3">3.2.-.-</ecNumber>
    </submittedName>
</protein>
<dbReference type="PANTHER" id="PTHR42733">
    <property type="entry name" value="DJ-1 PROTEIN"/>
    <property type="match status" value="1"/>
</dbReference>
<reference evidence="3 4" key="1">
    <citation type="submission" date="2017-02" db="EMBL/GenBank/DDBJ databases">
        <authorList>
            <person name="Peterson S.W."/>
        </authorList>
    </citation>
    <scope>NUCLEOTIDE SEQUENCE [LARGE SCALE GENOMIC DNA]</scope>
    <source>
        <strain evidence="3">C6</strain>
    </source>
</reference>
<dbReference type="InterPro" id="IPR006286">
    <property type="entry name" value="C56_PfpI-like"/>
</dbReference>
<evidence type="ECO:0000313" key="3">
    <source>
        <dbReference type="EMBL" id="SJX23696.1"/>
    </source>
</evidence>
<dbReference type="PROSITE" id="PS51276">
    <property type="entry name" value="PEPTIDASE_C56_PFPI"/>
    <property type="match status" value="1"/>
</dbReference>